<sequence length="75" mass="8636">MTIQIKEEERSQREWNRKAKDVINMLTRRLLGAGTTAQRPGTPTDGQMFYDRTLKKPIWWNTADAQWKDAAGTGV</sequence>
<name>A0A9J9HFE9_RHIWR</name>
<proteinExistence type="predicted"/>
<dbReference type="Proteomes" id="UP000001989">
    <property type="component" value="Chromosome"/>
</dbReference>
<keyword evidence="2" id="KW-1185">Reference proteome</keyword>
<gene>
    <name evidence="1" type="ordered locus">Swit_4458</name>
</gene>
<protein>
    <submittedName>
        <fullName evidence="1">Uncharacterized protein</fullName>
    </submittedName>
</protein>
<dbReference type="AlphaFoldDB" id="A0A9J9HFE9"/>
<reference evidence="1 2" key="1">
    <citation type="journal article" date="2010" name="J. Bacteriol.">
        <title>Genome sequence of the dioxin-mineralizing bacterium Sphingomonas wittichii RW1.</title>
        <authorList>
            <person name="Miller T.R."/>
            <person name="Delcher A.L."/>
            <person name="Salzberg S.L."/>
            <person name="Saunders E."/>
            <person name="Detter J.C."/>
            <person name="Halden R.U."/>
        </authorList>
    </citation>
    <scope>NUCLEOTIDE SEQUENCE [LARGE SCALE GENOMIC DNA]</scope>
    <source>
        <strain evidence="2">DSM 6014 / CCUG 31198 / JCM 15750 / NBRC 105917 / EY 4224 / RW1</strain>
    </source>
</reference>
<accession>A0A9J9HFE9</accession>
<dbReference type="OrthoDB" id="606446at2"/>
<dbReference type="EMBL" id="CP000699">
    <property type="protein sequence ID" value="ABQ70796.1"/>
    <property type="molecule type" value="Genomic_DNA"/>
</dbReference>
<organism evidence="1 2">
    <name type="scientific">Rhizorhabdus wittichii (strain DSM 6014 / CCUG 31198 / JCM 15750 / NBRC 105917 / EY 4224 / RW1)</name>
    <name type="common">Sphingomonas wittichii</name>
    <dbReference type="NCBI Taxonomy" id="392499"/>
    <lineage>
        <taxon>Bacteria</taxon>
        <taxon>Pseudomonadati</taxon>
        <taxon>Pseudomonadota</taxon>
        <taxon>Alphaproteobacteria</taxon>
        <taxon>Sphingomonadales</taxon>
        <taxon>Sphingomonadaceae</taxon>
        <taxon>Rhizorhabdus</taxon>
    </lineage>
</organism>
<evidence type="ECO:0000313" key="2">
    <source>
        <dbReference type="Proteomes" id="UP000001989"/>
    </source>
</evidence>
<evidence type="ECO:0000313" key="1">
    <source>
        <dbReference type="EMBL" id="ABQ70796.1"/>
    </source>
</evidence>
<dbReference type="KEGG" id="swi:Swit_4458"/>